<keyword evidence="2" id="KW-1185">Reference proteome</keyword>
<organism evidence="1 2">
    <name type="scientific">Symbiodinium pilosum</name>
    <name type="common">Dinoflagellate</name>
    <dbReference type="NCBI Taxonomy" id="2952"/>
    <lineage>
        <taxon>Eukaryota</taxon>
        <taxon>Sar</taxon>
        <taxon>Alveolata</taxon>
        <taxon>Dinophyceae</taxon>
        <taxon>Suessiales</taxon>
        <taxon>Symbiodiniaceae</taxon>
        <taxon>Symbiodinium</taxon>
    </lineage>
</organism>
<evidence type="ECO:0000313" key="1">
    <source>
        <dbReference type="EMBL" id="CAE7234399.1"/>
    </source>
</evidence>
<sequence length="172" mass="18216">MHGDRASPGPGMGSFVCPPMLVPGQTMVAGGPAFAPALNPQTFQQQLSQGTLPPGTAPRGRTKRKVAETPAPAAGLNLQAVQALPQMTQMLPGNPAISQTQPVPAPAPAGKAKSDVIQGTHMKHLDEDDSHVVLNAIDDEQFNEIVLKEWNLTEKLDLGRDMIGTLTSRWAE</sequence>
<evidence type="ECO:0000313" key="2">
    <source>
        <dbReference type="Proteomes" id="UP000649617"/>
    </source>
</evidence>
<dbReference type="AlphaFoldDB" id="A0A812KWR1"/>
<protein>
    <submittedName>
        <fullName evidence="1">Uncharacterized protein</fullName>
    </submittedName>
</protein>
<accession>A0A812KWR1</accession>
<proteinExistence type="predicted"/>
<dbReference type="Proteomes" id="UP000649617">
    <property type="component" value="Unassembled WGS sequence"/>
</dbReference>
<comment type="caution">
    <text evidence="1">The sequence shown here is derived from an EMBL/GenBank/DDBJ whole genome shotgun (WGS) entry which is preliminary data.</text>
</comment>
<name>A0A812KWR1_SYMPI</name>
<dbReference type="EMBL" id="CAJNIZ010004611">
    <property type="protein sequence ID" value="CAE7234399.1"/>
    <property type="molecule type" value="Genomic_DNA"/>
</dbReference>
<feature type="non-terminal residue" evidence="1">
    <location>
        <position position="172"/>
    </location>
</feature>
<reference evidence="1" key="1">
    <citation type="submission" date="2021-02" db="EMBL/GenBank/DDBJ databases">
        <authorList>
            <person name="Dougan E. K."/>
            <person name="Rhodes N."/>
            <person name="Thang M."/>
            <person name="Chan C."/>
        </authorList>
    </citation>
    <scope>NUCLEOTIDE SEQUENCE</scope>
</reference>
<gene>
    <name evidence="1" type="ORF">SPIL2461_LOCUS3725</name>
</gene>